<comment type="similarity">
    <text evidence="2">Belongs to the SPCS1 family.</text>
</comment>
<evidence type="ECO:0000256" key="7">
    <source>
        <dbReference type="ARBA" id="ARBA00023136"/>
    </source>
</evidence>
<dbReference type="PANTHER" id="PTHR13202:SF0">
    <property type="entry name" value="SIGNAL PEPTIDASE COMPLEX SUBUNIT 1"/>
    <property type="match status" value="1"/>
</dbReference>
<dbReference type="InterPro" id="IPR009542">
    <property type="entry name" value="Spc1/SPCS1"/>
</dbReference>
<reference evidence="11" key="1">
    <citation type="submission" date="2021-01" db="EMBL/GenBank/DDBJ databases">
        <authorList>
            <person name="Corre E."/>
            <person name="Pelletier E."/>
            <person name="Niang G."/>
            <person name="Scheremetjew M."/>
            <person name="Finn R."/>
            <person name="Kale V."/>
            <person name="Holt S."/>
            <person name="Cochrane G."/>
            <person name="Meng A."/>
            <person name="Brown T."/>
            <person name="Cohen L."/>
        </authorList>
    </citation>
    <scope>NUCLEOTIDE SEQUENCE</scope>
    <source>
        <strain evidence="11">CCMP2222</strain>
    </source>
</reference>
<comment type="subcellular location">
    <subcellularLocation>
        <location evidence="1">Endoplasmic reticulum membrane</location>
        <topology evidence="1">Multi-pass membrane protein</topology>
    </subcellularLocation>
</comment>
<feature type="transmembrane region" description="Helical" evidence="10">
    <location>
        <begin position="28"/>
        <end position="46"/>
    </location>
</feature>
<dbReference type="PANTHER" id="PTHR13202">
    <property type="entry name" value="MICROSOMAL SIGNAL PEPTIDASE 12 KDA SUBUNIT"/>
    <property type="match status" value="1"/>
</dbReference>
<keyword evidence="4 10" id="KW-0812">Transmembrane</keyword>
<evidence type="ECO:0000256" key="5">
    <source>
        <dbReference type="ARBA" id="ARBA00022824"/>
    </source>
</evidence>
<organism evidence="11">
    <name type="scientific">Alexandrium andersonii</name>
    <dbReference type="NCBI Taxonomy" id="327968"/>
    <lineage>
        <taxon>Eukaryota</taxon>
        <taxon>Sar</taxon>
        <taxon>Alveolata</taxon>
        <taxon>Dinophyceae</taxon>
        <taxon>Gonyaulacales</taxon>
        <taxon>Pyrocystaceae</taxon>
        <taxon>Alexandrium</taxon>
    </lineage>
</organism>
<evidence type="ECO:0000256" key="3">
    <source>
        <dbReference type="ARBA" id="ARBA00017059"/>
    </source>
</evidence>
<accession>A0A7S2ND54</accession>
<evidence type="ECO:0000256" key="8">
    <source>
        <dbReference type="ARBA" id="ARBA00045204"/>
    </source>
</evidence>
<protein>
    <recommendedName>
        <fullName evidence="3">Signal peptidase complex subunit 1</fullName>
    </recommendedName>
</protein>
<gene>
    <name evidence="11" type="ORF">AAND1436_LOCUS45546</name>
</gene>
<evidence type="ECO:0000256" key="9">
    <source>
        <dbReference type="SAM" id="MobiDB-lite"/>
    </source>
</evidence>
<dbReference type="GO" id="GO:0006465">
    <property type="term" value="P:signal peptide processing"/>
    <property type="evidence" value="ECO:0007669"/>
    <property type="project" value="InterPro"/>
</dbReference>
<name>A0A7S2ND54_9DINO</name>
<keyword evidence="7 10" id="KW-0472">Membrane</keyword>
<feature type="transmembrane region" description="Helical" evidence="10">
    <location>
        <begin position="53"/>
        <end position="75"/>
    </location>
</feature>
<comment type="function">
    <text evidence="8">Component of the signal peptidase complex (SPC) which catalyzes the cleavage of N-terminal signal sequences from nascent proteins as they are translocated into the lumen of the endoplasmic reticulum. Dispensable for SPC enzymatic activity.</text>
</comment>
<evidence type="ECO:0000313" key="11">
    <source>
        <dbReference type="EMBL" id="CAD9533419.1"/>
    </source>
</evidence>
<proteinExistence type="inferred from homology"/>
<evidence type="ECO:0000256" key="10">
    <source>
        <dbReference type="SAM" id="Phobius"/>
    </source>
</evidence>
<evidence type="ECO:0000256" key="2">
    <source>
        <dbReference type="ARBA" id="ARBA00005245"/>
    </source>
</evidence>
<dbReference type="GO" id="GO:0045047">
    <property type="term" value="P:protein targeting to ER"/>
    <property type="evidence" value="ECO:0007669"/>
    <property type="project" value="TreeGrafter"/>
</dbReference>
<feature type="compositionally biased region" description="Basic and acidic residues" evidence="9">
    <location>
        <begin position="87"/>
        <end position="100"/>
    </location>
</feature>
<dbReference type="GO" id="GO:0005787">
    <property type="term" value="C:signal peptidase complex"/>
    <property type="evidence" value="ECO:0007669"/>
    <property type="project" value="InterPro"/>
</dbReference>
<evidence type="ECO:0000256" key="6">
    <source>
        <dbReference type="ARBA" id="ARBA00022989"/>
    </source>
</evidence>
<dbReference type="AlphaFoldDB" id="A0A7S2ND54"/>
<sequence length="114" mass="13173">MPYLEMTTWQMLKSGSTDFIGQKQAYNLQFYAIWLSGIIGFIHGYIEQRFLLTFYWIFGATMLVTVLCLPAWPIWNRNPVDWLEPLPEEKNSKEAPEKKSGSKGATKKKGEKGH</sequence>
<keyword evidence="5" id="KW-0256">Endoplasmic reticulum</keyword>
<feature type="compositionally biased region" description="Basic residues" evidence="9">
    <location>
        <begin position="105"/>
        <end position="114"/>
    </location>
</feature>
<keyword evidence="6 10" id="KW-1133">Transmembrane helix</keyword>
<evidence type="ECO:0000256" key="1">
    <source>
        <dbReference type="ARBA" id="ARBA00004477"/>
    </source>
</evidence>
<dbReference type="Pfam" id="PF06645">
    <property type="entry name" value="SPC12"/>
    <property type="match status" value="1"/>
</dbReference>
<feature type="region of interest" description="Disordered" evidence="9">
    <location>
        <begin position="87"/>
        <end position="114"/>
    </location>
</feature>
<evidence type="ECO:0000256" key="4">
    <source>
        <dbReference type="ARBA" id="ARBA00022692"/>
    </source>
</evidence>
<dbReference type="EMBL" id="HBGQ01095392">
    <property type="protein sequence ID" value="CAD9533419.1"/>
    <property type="molecule type" value="Transcribed_RNA"/>
</dbReference>